<dbReference type="EMBL" id="LR215729">
    <property type="protein sequence ID" value="VEV99507.1"/>
    <property type="molecule type" value="Genomic_DNA"/>
</dbReference>
<organism evidence="2">
    <name type="scientific">Pseudomonas marincola</name>
    <dbReference type="NCBI Taxonomy" id="437900"/>
    <lineage>
        <taxon>Bacteria</taxon>
        <taxon>Pseudomonadati</taxon>
        <taxon>Pseudomonadota</taxon>
        <taxon>Gammaproteobacteria</taxon>
        <taxon>Pseudomonadales</taxon>
        <taxon>Pseudomonadaceae</taxon>
        <taxon>Pseudomonas</taxon>
    </lineage>
</organism>
<dbReference type="SUPFAM" id="SSF51182">
    <property type="entry name" value="RmlC-like cupins"/>
    <property type="match status" value="1"/>
</dbReference>
<proteinExistence type="predicted"/>
<dbReference type="CDD" id="cd20302">
    <property type="entry name" value="cupin_DAD"/>
    <property type="match status" value="1"/>
</dbReference>
<name>A0A653EAB7_9PSED</name>
<dbReference type="RefSeq" id="WP_069898967.1">
    <property type="nucleotide sequence ID" value="NZ_JBALWF010000004.1"/>
</dbReference>
<dbReference type="InterPro" id="IPR025979">
    <property type="entry name" value="ChrR-like_cupin_dom"/>
</dbReference>
<dbReference type="GO" id="GO:0051213">
    <property type="term" value="F:dioxygenase activity"/>
    <property type="evidence" value="ECO:0007669"/>
    <property type="project" value="UniProtKB-KW"/>
</dbReference>
<reference evidence="2" key="1">
    <citation type="submission" date="2019-02" db="EMBL/GenBank/DDBJ databases">
        <authorList>
            <consortium name="Genoscope - CEA"/>
            <person name="William W."/>
        </authorList>
    </citation>
    <scope>NUCLEOTIDE SEQUENCE [LARGE SCALE GENOMIC DNA]</scope>
    <source>
        <strain evidence="2">YSy11</strain>
    </source>
</reference>
<keyword evidence="2" id="KW-0560">Oxidoreductase</keyword>
<feature type="domain" description="ChrR-like cupin" evidence="1">
    <location>
        <begin position="30"/>
        <end position="123"/>
    </location>
</feature>
<gene>
    <name evidence="2" type="ORF">PMYSY11_4464</name>
</gene>
<dbReference type="InterPro" id="IPR011051">
    <property type="entry name" value="RmlC_Cupin_sf"/>
</dbReference>
<keyword evidence="2" id="KW-0223">Dioxygenase</keyword>
<accession>A0A653EAB7</accession>
<dbReference type="Gene3D" id="2.60.120.10">
    <property type="entry name" value="Jelly Rolls"/>
    <property type="match status" value="1"/>
</dbReference>
<evidence type="ECO:0000259" key="1">
    <source>
        <dbReference type="Pfam" id="PF12973"/>
    </source>
</evidence>
<dbReference type="InterPro" id="IPR014710">
    <property type="entry name" value="RmlC-like_jellyroll"/>
</dbReference>
<dbReference type="Pfam" id="PF12973">
    <property type="entry name" value="Cupin_7"/>
    <property type="match status" value="1"/>
</dbReference>
<sequence>MVMPIPVFDHKELLTLNTQELPIYENALAPHFPGVNVQPLFLDPSAGTWALRVIFDPGVTLPCHYHTGTVHLFTLSGKWNYVEYPNQPQTAGSYLFEPGGSVHTFSVPADNTEPTDTVMVVQGANINFDADGNYVNLMDASSIMQIIDHLVKERGLEPAKYIRPAQAEYTV</sequence>
<evidence type="ECO:0000313" key="2">
    <source>
        <dbReference type="EMBL" id="VEV99507.1"/>
    </source>
</evidence>
<protein>
    <submittedName>
        <fullName evidence="2">2,4'-dihydroxyacetophenone dioxygenase</fullName>
    </submittedName>
</protein>
<dbReference type="AlphaFoldDB" id="A0A653EAB7"/>